<sequence>MKLNYKILWIDDQIEDYIDMGIKSELEIYIDSLGFIPTVECFENGNLAEQSIQEIKYDLILSDYNIEGGDEQGDILIQKIRDGGVFTEILFYSAQPDFDTIAKNLYRDRVSFFSLIGDESFKGFKDKAFNLINHTVAKLQELNSIRGLVMSETSELDNTVEEILLSFLTADNENSQTLKDYISKMIVDSAKSNLKKAEKFNELEPQEMIKSRIFDADKKSRAVNKMVSLVGADGEKFENFYTNYKADVLDTRNDLAHAKSDVIDGVEYLIIHRKGVEHPEKFNQEQCIAIRKNLRKHRDLLRTIRELIIGK</sequence>
<dbReference type="InterPro" id="IPR011006">
    <property type="entry name" value="CheY-like_superfamily"/>
</dbReference>
<gene>
    <name evidence="1" type="ORF">JEM65_07540</name>
</gene>
<reference evidence="1 2" key="1">
    <citation type="submission" date="2020-09" db="EMBL/GenBank/DDBJ databases">
        <title>Draft genome of Gelidibacter salicanalis PAMC21136.</title>
        <authorList>
            <person name="Park H."/>
        </authorList>
    </citation>
    <scope>NUCLEOTIDE SEQUENCE [LARGE SCALE GENOMIC DNA]</scope>
    <source>
        <strain evidence="1 2">PAMC21136</strain>
    </source>
</reference>
<keyword evidence="2" id="KW-1185">Reference proteome</keyword>
<accession>A0A934NI13</accession>
<dbReference type="Proteomes" id="UP000662373">
    <property type="component" value="Unassembled WGS sequence"/>
</dbReference>
<dbReference type="AlphaFoldDB" id="A0A934NI13"/>
<dbReference type="EMBL" id="JAEHJZ010000015">
    <property type="protein sequence ID" value="MBJ7880498.1"/>
    <property type="molecule type" value="Genomic_DNA"/>
</dbReference>
<dbReference type="RefSeq" id="WP_199598338.1">
    <property type="nucleotide sequence ID" value="NZ_JAEHJZ010000015.1"/>
</dbReference>
<proteinExistence type="predicted"/>
<name>A0A934NI13_9FLAO</name>
<dbReference type="Gene3D" id="3.40.50.2300">
    <property type="match status" value="1"/>
</dbReference>
<dbReference type="SUPFAM" id="SSF52172">
    <property type="entry name" value="CheY-like"/>
    <property type="match status" value="1"/>
</dbReference>
<organism evidence="1 2">
    <name type="scientific">Gelidibacter salicanalis</name>
    <dbReference type="NCBI Taxonomy" id="291193"/>
    <lineage>
        <taxon>Bacteria</taxon>
        <taxon>Pseudomonadati</taxon>
        <taxon>Bacteroidota</taxon>
        <taxon>Flavobacteriia</taxon>
        <taxon>Flavobacteriales</taxon>
        <taxon>Flavobacteriaceae</taxon>
        <taxon>Gelidibacter</taxon>
    </lineage>
</organism>
<evidence type="ECO:0000313" key="1">
    <source>
        <dbReference type="EMBL" id="MBJ7880498.1"/>
    </source>
</evidence>
<dbReference type="CDD" id="cd00156">
    <property type="entry name" value="REC"/>
    <property type="match status" value="1"/>
</dbReference>
<protein>
    <submittedName>
        <fullName evidence="1">Response regulator</fullName>
    </submittedName>
</protein>
<comment type="caution">
    <text evidence="1">The sequence shown here is derived from an EMBL/GenBank/DDBJ whole genome shotgun (WGS) entry which is preliminary data.</text>
</comment>
<evidence type="ECO:0000313" key="2">
    <source>
        <dbReference type="Proteomes" id="UP000662373"/>
    </source>
</evidence>